<comment type="similarity">
    <text evidence="2">Belongs to the bacterial ribosomal protein bS16 family.</text>
</comment>
<dbReference type="SUPFAM" id="SSF54565">
    <property type="entry name" value="Ribosomal protein S16"/>
    <property type="match status" value="1"/>
</dbReference>
<evidence type="ECO:0000256" key="1">
    <source>
        <dbReference type="ARBA" id="ARBA00004173"/>
    </source>
</evidence>
<dbReference type="HAMAP" id="MF_00385">
    <property type="entry name" value="Ribosomal_bS16"/>
    <property type="match status" value="1"/>
</dbReference>
<dbReference type="NCBIfam" id="TIGR00002">
    <property type="entry name" value="S16"/>
    <property type="match status" value="1"/>
</dbReference>
<dbReference type="GO" id="GO:0003735">
    <property type="term" value="F:structural constituent of ribosome"/>
    <property type="evidence" value="ECO:0007669"/>
    <property type="project" value="InterPro"/>
</dbReference>
<dbReference type="InterPro" id="IPR023803">
    <property type="entry name" value="Ribosomal_bS16_dom_sf"/>
</dbReference>
<accession>A0A4Y7LS85</accession>
<dbReference type="Pfam" id="PF00886">
    <property type="entry name" value="Ribosomal_S16"/>
    <property type="match status" value="1"/>
</dbReference>
<dbReference type="PANTHER" id="PTHR12919">
    <property type="entry name" value="30S RIBOSOMAL PROTEIN S16"/>
    <property type="match status" value="1"/>
</dbReference>
<dbReference type="PANTHER" id="PTHR12919:SF20">
    <property type="entry name" value="SMALL RIBOSOMAL SUBUNIT PROTEIN BS16M"/>
    <property type="match status" value="1"/>
</dbReference>
<sequence>MASAVEKIAKIHKVIRLNRKGCTNRPFYHIVLQKTSDTQAGPVLEQLGSFDAMPNKANEKLVALNLDRISYWLGQGAGLSDPVAELLGFSGFLPLHPRTVMNSWRNRLQPPRESKLEAIKGVAPPPTNPKL</sequence>
<evidence type="ECO:0000313" key="8">
    <source>
        <dbReference type="EMBL" id="SVE70199.1"/>
    </source>
</evidence>
<dbReference type="InterPro" id="IPR000307">
    <property type="entry name" value="Ribosomal_bS16"/>
</dbReference>
<keyword evidence="5" id="KW-0687">Ribonucleoprotein</keyword>
<protein>
    <recommendedName>
        <fullName evidence="6">Small ribosomal subunit protein bS16m</fullName>
    </recommendedName>
    <alternativeName>
        <fullName evidence="7">28S ribosomal protein S16, mitochondrial</fullName>
    </alternativeName>
</protein>
<dbReference type="FunFam" id="3.30.1320.10:FF:000004">
    <property type="entry name" value="28S ribosomal protein S16, mitochondrial"/>
    <property type="match status" value="1"/>
</dbReference>
<name>A0A4Y7LS85_9CRUS</name>
<keyword evidence="4" id="KW-0496">Mitochondrion</keyword>
<evidence type="ECO:0000256" key="4">
    <source>
        <dbReference type="ARBA" id="ARBA00023128"/>
    </source>
</evidence>
<evidence type="ECO:0000256" key="5">
    <source>
        <dbReference type="ARBA" id="ARBA00023274"/>
    </source>
</evidence>
<reference evidence="8" key="1">
    <citation type="submission" date="2018-08" db="EMBL/GenBank/DDBJ databases">
        <authorList>
            <person name="Cornetti L."/>
        </authorList>
    </citation>
    <scope>NUCLEOTIDE SEQUENCE</scope>
    <source>
        <strain evidence="8">FI-BAL1-1</strain>
    </source>
</reference>
<dbReference type="AlphaFoldDB" id="A0A4Y7LS85"/>
<dbReference type="Gene3D" id="3.30.1320.10">
    <property type="match status" value="1"/>
</dbReference>
<evidence type="ECO:0000256" key="3">
    <source>
        <dbReference type="ARBA" id="ARBA00022980"/>
    </source>
</evidence>
<proteinExistence type="evidence at transcript level"/>
<dbReference type="EMBL" id="LR000580">
    <property type="protein sequence ID" value="SVE70199.1"/>
    <property type="molecule type" value="mRNA"/>
</dbReference>
<dbReference type="GO" id="GO:0005763">
    <property type="term" value="C:mitochondrial small ribosomal subunit"/>
    <property type="evidence" value="ECO:0007669"/>
    <property type="project" value="TreeGrafter"/>
</dbReference>
<keyword evidence="3" id="KW-0689">Ribosomal protein</keyword>
<evidence type="ECO:0000256" key="6">
    <source>
        <dbReference type="ARBA" id="ARBA00035263"/>
    </source>
</evidence>
<comment type="subcellular location">
    <subcellularLocation>
        <location evidence="1">Mitochondrion</location>
    </subcellularLocation>
</comment>
<evidence type="ECO:0000256" key="2">
    <source>
        <dbReference type="ARBA" id="ARBA00006668"/>
    </source>
</evidence>
<dbReference type="GO" id="GO:0032543">
    <property type="term" value="P:mitochondrial translation"/>
    <property type="evidence" value="ECO:0007669"/>
    <property type="project" value="TreeGrafter"/>
</dbReference>
<dbReference type="GO" id="GO:0005743">
    <property type="term" value="C:mitochondrial inner membrane"/>
    <property type="evidence" value="ECO:0007669"/>
    <property type="project" value="UniProtKB-ARBA"/>
</dbReference>
<gene>
    <name evidence="8" type="primary">EOG090X0KAD</name>
</gene>
<organism evidence="8">
    <name type="scientific">Eubosmina coregoni</name>
    <dbReference type="NCBI Taxonomy" id="186181"/>
    <lineage>
        <taxon>Eukaryota</taxon>
        <taxon>Metazoa</taxon>
        <taxon>Ecdysozoa</taxon>
        <taxon>Arthropoda</taxon>
        <taxon>Crustacea</taxon>
        <taxon>Branchiopoda</taxon>
        <taxon>Diplostraca</taxon>
        <taxon>Cladocera</taxon>
        <taxon>Anomopoda</taxon>
        <taxon>Bosminidae</taxon>
        <taxon>Eubosmina</taxon>
    </lineage>
</organism>
<evidence type="ECO:0000256" key="7">
    <source>
        <dbReference type="ARBA" id="ARBA00035438"/>
    </source>
</evidence>